<dbReference type="SUPFAM" id="SSF47384">
    <property type="entry name" value="Homodimeric domain of signal transducing histidine kinase"/>
    <property type="match status" value="1"/>
</dbReference>
<evidence type="ECO:0000256" key="6">
    <source>
        <dbReference type="ARBA" id="ARBA00022777"/>
    </source>
</evidence>
<dbReference type="GO" id="GO:0016020">
    <property type="term" value="C:membrane"/>
    <property type="evidence" value="ECO:0007669"/>
    <property type="project" value="UniProtKB-SubCell"/>
</dbReference>
<dbReference type="InterPro" id="IPR004358">
    <property type="entry name" value="Sig_transdc_His_kin-like_C"/>
</dbReference>
<dbReference type="RefSeq" id="WP_084373331.1">
    <property type="nucleotide sequence ID" value="NZ_FWYF01000003.1"/>
</dbReference>
<keyword evidence="7 9" id="KW-0472">Membrane</keyword>
<dbReference type="Pfam" id="PF08448">
    <property type="entry name" value="PAS_4"/>
    <property type="match status" value="1"/>
</dbReference>
<dbReference type="Gene3D" id="1.10.287.130">
    <property type="match status" value="1"/>
</dbReference>
<dbReference type="InterPro" id="IPR005467">
    <property type="entry name" value="His_kinase_dom"/>
</dbReference>
<dbReference type="STRING" id="692418.SAMN04488029_2660"/>
<dbReference type="InterPro" id="IPR013656">
    <property type="entry name" value="PAS_4"/>
</dbReference>
<accession>A0A1W2GH77</accession>
<evidence type="ECO:0000259" key="11">
    <source>
        <dbReference type="PROSITE" id="PS50885"/>
    </source>
</evidence>
<feature type="domain" description="HAMP" evidence="11">
    <location>
        <begin position="180"/>
        <end position="233"/>
    </location>
</feature>
<dbReference type="Pfam" id="PF02518">
    <property type="entry name" value="HATPase_c"/>
    <property type="match status" value="1"/>
</dbReference>
<organism evidence="12 13">
    <name type="scientific">Reichenbachiella faecimaris</name>
    <dbReference type="NCBI Taxonomy" id="692418"/>
    <lineage>
        <taxon>Bacteria</taxon>
        <taxon>Pseudomonadati</taxon>
        <taxon>Bacteroidota</taxon>
        <taxon>Cytophagia</taxon>
        <taxon>Cytophagales</taxon>
        <taxon>Reichenbachiellaceae</taxon>
        <taxon>Reichenbachiella</taxon>
    </lineage>
</organism>
<dbReference type="SMART" id="SM00304">
    <property type="entry name" value="HAMP"/>
    <property type="match status" value="1"/>
</dbReference>
<dbReference type="CDD" id="cd00130">
    <property type="entry name" value="PAS"/>
    <property type="match status" value="1"/>
</dbReference>
<dbReference type="InterPro" id="IPR036890">
    <property type="entry name" value="HATPase_C_sf"/>
</dbReference>
<dbReference type="SMART" id="SM00091">
    <property type="entry name" value="PAS"/>
    <property type="match status" value="2"/>
</dbReference>
<dbReference type="InterPro" id="IPR036097">
    <property type="entry name" value="HisK_dim/P_sf"/>
</dbReference>
<keyword evidence="9" id="KW-0812">Transmembrane</keyword>
<dbReference type="Gene3D" id="6.10.340.10">
    <property type="match status" value="1"/>
</dbReference>
<dbReference type="SUPFAM" id="SSF158472">
    <property type="entry name" value="HAMP domain-like"/>
    <property type="match status" value="1"/>
</dbReference>
<dbReference type="Pfam" id="PF00512">
    <property type="entry name" value="HisKA"/>
    <property type="match status" value="1"/>
</dbReference>
<dbReference type="SMART" id="SM00388">
    <property type="entry name" value="HisKA"/>
    <property type="match status" value="1"/>
</dbReference>
<dbReference type="EC" id="2.7.13.3" evidence="3"/>
<name>A0A1W2GH77_REIFA</name>
<dbReference type="InterPro" id="IPR003661">
    <property type="entry name" value="HisK_dim/P_dom"/>
</dbReference>
<keyword evidence="6" id="KW-0418">Kinase</keyword>
<dbReference type="InterPro" id="IPR000014">
    <property type="entry name" value="PAS"/>
</dbReference>
<dbReference type="GO" id="GO:0000156">
    <property type="term" value="F:phosphorelay response regulator activity"/>
    <property type="evidence" value="ECO:0007669"/>
    <property type="project" value="TreeGrafter"/>
</dbReference>
<dbReference type="AlphaFoldDB" id="A0A1W2GH77"/>
<feature type="coiled-coil region" evidence="8">
    <location>
        <begin position="341"/>
        <end position="379"/>
    </location>
</feature>
<dbReference type="GO" id="GO:0030295">
    <property type="term" value="F:protein kinase activator activity"/>
    <property type="evidence" value="ECO:0007669"/>
    <property type="project" value="TreeGrafter"/>
</dbReference>
<dbReference type="InterPro" id="IPR003660">
    <property type="entry name" value="HAMP_dom"/>
</dbReference>
<dbReference type="SUPFAM" id="SSF55785">
    <property type="entry name" value="PYP-like sensor domain (PAS domain)"/>
    <property type="match status" value="1"/>
</dbReference>
<dbReference type="InterPro" id="IPR003594">
    <property type="entry name" value="HATPase_dom"/>
</dbReference>
<keyword evidence="4" id="KW-0597">Phosphoprotein</keyword>
<dbReference type="Gene3D" id="3.30.565.10">
    <property type="entry name" value="Histidine kinase-like ATPase, C-terminal domain"/>
    <property type="match status" value="1"/>
</dbReference>
<keyword evidence="8" id="KW-0175">Coiled coil</keyword>
<evidence type="ECO:0000256" key="4">
    <source>
        <dbReference type="ARBA" id="ARBA00022553"/>
    </source>
</evidence>
<evidence type="ECO:0000259" key="10">
    <source>
        <dbReference type="PROSITE" id="PS50109"/>
    </source>
</evidence>
<dbReference type="Pfam" id="PF00672">
    <property type="entry name" value="HAMP"/>
    <property type="match status" value="1"/>
</dbReference>
<keyword evidence="9" id="KW-1133">Transmembrane helix</keyword>
<dbReference type="SUPFAM" id="SSF55874">
    <property type="entry name" value="ATPase domain of HSP90 chaperone/DNA topoisomerase II/histidine kinase"/>
    <property type="match status" value="1"/>
</dbReference>
<feature type="transmembrane region" description="Helical" evidence="9">
    <location>
        <begin position="149"/>
        <end position="174"/>
    </location>
</feature>
<dbReference type="NCBIfam" id="TIGR00229">
    <property type="entry name" value="sensory_box"/>
    <property type="match status" value="1"/>
</dbReference>
<comment type="catalytic activity">
    <reaction evidence="1">
        <text>ATP + protein L-histidine = ADP + protein N-phospho-L-histidine.</text>
        <dbReference type="EC" id="2.7.13.3"/>
    </reaction>
</comment>
<dbReference type="InterPro" id="IPR033417">
    <property type="entry name" value="CHASE8"/>
</dbReference>
<keyword evidence="13" id="KW-1185">Reference proteome</keyword>
<keyword evidence="5" id="KW-0808">Transferase</keyword>
<protein>
    <recommendedName>
        <fullName evidence="3">histidine kinase</fullName>
        <ecNumber evidence="3">2.7.13.3</ecNumber>
    </recommendedName>
</protein>
<evidence type="ECO:0000256" key="1">
    <source>
        <dbReference type="ARBA" id="ARBA00000085"/>
    </source>
</evidence>
<dbReference type="PANTHER" id="PTHR42878">
    <property type="entry name" value="TWO-COMPONENT HISTIDINE KINASE"/>
    <property type="match status" value="1"/>
</dbReference>
<dbReference type="CDD" id="cd06225">
    <property type="entry name" value="HAMP"/>
    <property type="match status" value="1"/>
</dbReference>
<feature type="domain" description="Histidine kinase" evidence="10">
    <location>
        <begin position="386"/>
        <end position="598"/>
    </location>
</feature>
<dbReference type="SMART" id="SM00387">
    <property type="entry name" value="HATPase_c"/>
    <property type="match status" value="1"/>
</dbReference>
<proteinExistence type="predicted"/>
<sequence length="599" mass="68173">MAFADIPIRRKLLRAILFSTGTAILITCTAYFAYELFSFRQTSIRELSIVGEIIATNSTAALAFNSKEDAYEMLSSLKVDKSIEAACLYDKHGNIFTYYPEELSADHFPDSPKKDGYRIIDSGLIGIQPVIEKNRRLGTLYLRSNMNAFYFHMQLYAGIAGLVIVFSFVLSYLLSRKMQSSITNPILELADTALAISDRKDYKVRATKHGNDEIGLLTDAFNQMLDQIQDHDQILRENEERFESTLDNMLEGCHILDFDWRYVYLNDSADRHNKRPKEELLGKRYTEAWPGVETTEVFSIIKRCLEEETNSEIENEFIFPNGTSGWFKLAIRTIPEGVFILSEDITDKKNAENRILNLNEELEQKVRKRTSQLEVANKELESFTYSVSHDLRAPLRSVIGYSQIVLEDYLDKLDEEGVRILKVIISNATKMGQLIDDLLAFSKIGKQELSKRPLDMEAIVAEAIDENQYQSERANIVMKEMIPAEGDKSLIKQVVANLVSNALKYSGKEDAPLVEIGSYQQNKNNIYYFKDNGVGFDMKYYDKLFGVFERLHKSAEFEGTGVGLALVQRITAKHNGKVWAEGALQQGATFYFSLPTQPN</sequence>
<evidence type="ECO:0000256" key="7">
    <source>
        <dbReference type="ARBA" id="ARBA00023136"/>
    </source>
</evidence>
<dbReference type="CDD" id="cd00082">
    <property type="entry name" value="HisKA"/>
    <property type="match status" value="1"/>
</dbReference>
<evidence type="ECO:0000313" key="12">
    <source>
        <dbReference type="EMBL" id="SMD36015.1"/>
    </source>
</evidence>
<dbReference type="Gene3D" id="3.30.450.20">
    <property type="entry name" value="PAS domain"/>
    <property type="match status" value="1"/>
</dbReference>
<dbReference type="InterPro" id="IPR035965">
    <property type="entry name" value="PAS-like_dom_sf"/>
</dbReference>
<comment type="subcellular location">
    <subcellularLocation>
        <location evidence="2">Membrane</location>
    </subcellularLocation>
</comment>
<feature type="transmembrane region" description="Helical" evidence="9">
    <location>
        <begin position="12"/>
        <end position="34"/>
    </location>
</feature>
<dbReference type="FunFam" id="1.10.287.130:FF:000070">
    <property type="entry name" value="Histidine kinase sensor protein"/>
    <property type="match status" value="1"/>
</dbReference>
<evidence type="ECO:0000256" key="2">
    <source>
        <dbReference type="ARBA" id="ARBA00004370"/>
    </source>
</evidence>
<evidence type="ECO:0000256" key="9">
    <source>
        <dbReference type="SAM" id="Phobius"/>
    </source>
</evidence>
<dbReference type="GO" id="GO:0000155">
    <property type="term" value="F:phosphorelay sensor kinase activity"/>
    <property type="evidence" value="ECO:0007669"/>
    <property type="project" value="InterPro"/>
</dbReference>
<evidence type="ECO:0000313" key="13">
    <source>
        <dbReference type="Proteomes" id="UP000192472"/>
    </source>
</evidence>
<dbReference type="GO" id="GO:0007234">
    <property type="term" value="P:osmosensory signaling via phosphorelay pathway"/>
    <property type="evidence" value="ECO:0007669"/>
    <property type="project" value="TreeGrafter"/>
</dbReference>
<dbReference type="PROSITE" id="PS50109">
    <property type="entry name" value="HIS_KIN"/>
    <property type="match status" value="1"/>
</dbReference>
<evidence type="ECO:0000256" key="3">
    <source>
        <dbReference type="ARBA" id="ARBA00012438"/>
    </source>
</evidence>
<evidence type="ECO:0000256" key="5">
    <source>
        <dbReference type="ARBA" id="ARBA00022679"/>
    </source>
</evidence>
<dbReference type="PANTHER" id="PTHR42878:SF15">
    <property type="entry name" value="BACTERIOPHYTOCHROME"/>
    <property type="match status" value="1"/>
</dbReference>
<dbReference type="FunFam" id="3.30.565.10:FF:000006">
    <property type="entry name" value="Sensor histidine kinase WalK"/>
    <property type="match status" value="1"/>
</dbReference>
<dbReference type="Pfam" id="PF17152">
    <property type="entry name" value="CHASE8"/>
    <property type="match status" value="1"/>
</dbReference>
<reference evidence="12 13" key="1">
    <citation type="submission" date="2017-04" db="EMBL/GenBank/DDBJ databases">
        <authorList>
            <person name="Afonso C.L."/>
            <person name="Miller P.J."/>
            <person name="Scott M.A."/>
            <person name="Spackman E."/>
            <person name="Goraichik I."/>
            <person name="Dimitrov K.M."/>
            <person name="Suarez D.L."/>
            <person name="Swayne D.E."/>
        </authorList>
    </citation>
    <scope>NUCLEOTIDE SEQUENCE [LARGE SCALE GENOMIC DNA]</scope>
    <source>
        <strain evidence="12 13">DSM 26133</strain>
    </source>
</reference>
<dbReference type="InterPro" id="IPR050351">
    <property type="entry name" value="BphY/WalK/GraS-like"/>
</dbReference>
<dbReference type="PRINTS" id="PR00344">
    <property type="entry name" value="BCTRLSENSOR"/>
</dbReference>
<dbReference type="PROSITE" id="PS50885">
    <property type="entry name" value="HAMP"/>
    <property type="match status" value="1"/>
</dbReference>
<gene>
    <name evidence="12" type="ORF">SAMN04488029_2660</name>
</gene>
<dbReference type="OrthoDB" id="9810447at2"/>
<evidence type="ECO:0000256" key="8">
    <source>
        <dbReference type="SAM" id="Coils"/>
    </source>
</evidence>
<dbReference type="Proteomes" id="UP000192472">
    <property type="component" value="Unassembled WGS sequence"/>
</dbReference>
<dbReference type="EMBL" id="FWYF01000003">
    <property type="protein sequence ID" value="SMD36015.1"/>
    <property type="molecule type" value="Genomic_DNA"/>
</dbReference>